<sequence>MPRGVAKANLPQKVCVVCQRPFKWRKSWERWWNEVQTCSDRWVLACSDRCKSVRKKEKSAENKKQKEGGNLVVVPPPDQRHEGWRNEDDDDK</sequence>
<proteinExistence type="predicted"/>
<dbReference type="Proteomes" id="UP000815325">
    <property type="component" value="Unassembled WGS sequence"/>
</dbReference>
<evidence type="ECO:0000313" key="2">
    <source>
        <dbReference type="EMBL" id="KAF5825575.1"/>
    </source>
</evidence>
<comment type="caution">
    <text evidence="2">The sequence shown here is derived from an EMBL/GenBank/DDBJ whole genome shotgun (WGS) entry which is preliminary data.</text>
</comment>
<name>A0ABQ7FST3_DUNSA</name>
<keyword evidence="3" id="KW-1185">Reference proteome</keyword>
<gene>
    <name evidence="2" type="ORF">DUNSADRAFT_8482</name>
</gene>
<dbReference type="EMBL" id="MU072485">
    <property type="protein sequence ID" value="KAF5825575.1"/>
    <property type="molecule type" value="Genomic_DNA"/>
</dbReference>
<evidence type="ECO:0000313" key="3">
    <source>
        <dbReference type="Proteomes" id="UP000815325"/>
    </source>
</evidence>
<evidence type="ECO:0008006" key="4">
    <source>
        <dbReference type="Google" id="ProtNLM"/>
    </source>
</evidence>
<feature type="region of interest" description="Disordered" evidence="1">
    <location>
        <begin position="57"/>
        <end position="92"/>
    </location>
</feature>
<organism evidence="2 3">
    <name type="scientific">Dunaliella salina</name>
    <name type="common">Green alga</name>
    <name type="synonym">Protococcus salinus</name>
    <dbReference type="NCBI Taxonomy" id="3046"/>
    <lineage>
        <taxon>Eukaryota</taxon>
        <taxon>Viridiplantae</taxon>
        <taxon>Chlorophyta</taxon>
        <taxon>core chlorophytes</taxon>
        <taxon>Chlorophyceae</taxon>
        <taxon>CS clade</taxon>
        <taxon>Chlamydomonadales</taxon>
        <taxon>Dunaliellaceae</taxon>
        <taxon>Dunaliella</taxon>
    </lineage>
</organism>
<reference evidence="2" key="1">
    <citation type="submission" date="2017-08" db="EMBL/GenBank/DDBJ databases">
        <authorList>
            <person name="Polle J.E."/>
            <person name="Barry K."/>
            <person name="Cushman J."/>
            <person name="Schmutz J."/>
            <person name="Tran D."/>
            <person name="Hathwaick L.T."/>
            <person name="Yim W.C."/>
            <person name="Jenkins J."/>
            <person name="Mckie-Krisberg Z.M."/>
            <person name="Prochnik S."/>
            <person name="Lindquist E."/>
            <person name="Dockter R.B."/>
            <person name="Adam C."/>
            <person name="Molina H."/>
            <person name="Bunkerborg J."/>
            <person name="Jin E."/>
            <person name="Buchheim M."/>
            <person name="Magnuson J."/>
        </authorList>
    </citation>
    <scope>NUCLEOTIDE SEQUENCE</scope>
    <source>
        <strain evidence="2">CCAP 19/18</strain>
    </source>
</reference>
<protein>
    <recommendedName>
        <fullName evidence="4">DUF2256 domain-containing protein</fullName>
    </recommendedName>
</protein>
<dbReference type="PANTHER" id="PTHR37463:SF5">
    <property type="entry name" value="DUF2256 DOMAIN-CONTAINING PROTEIN"/>
    <property type="match status" value="1"/>
</dbReference>
<feature type="compositionally biased region" description="Basic and acidic residues" evidence="1">
    <location>
        <begin position="58"/>
        <end position="67"/>
    </location>
</feature>
<dbReference type="Pfam" id="PF10013">
    <property type="entry name" value="DUF2256"/>
    <property type="match status" value="1"/>
</dbReference>
<accession>A0ABQ7FST3</accession>
<dbReference type="PANTHER" id="PTHR37463">
    <property type="entry name" value="GSL3115 PROTEIN"/>
    <property type="match status" value="1"/>
</dbReference>
<evidence type="ECO:0000256" key="1">
    <source>
        <dbReference type="SAM" id="MobiDB-lite"/>
    </source>
</evidence>
<dbReference type="InterPro" id="IPR017136">
    <property type="entry name" value="UCP037205"/>
</dbReference>